<reference evidence="2 3" key="1">
    <citation type="submission" date="2020-03" db="EMBL/GenBank/DDBJ databases">
        <authorList>
            <person name="Wang L."/>
            <person name="He N."/>
            <person name="Li Y."/>
            <person name="Fang Y."/>
            <person name="Zhang F."/>
        </authorList>
    </citation>
    <scope>NUCLEOTIDE SEQUENCE [LARGE SCALE GENOMIC DNA]</scope>
    <source>
        <strain evidence="2 3">36D10-4-7</strain>
    </source>
</reference>
<dbReference type="Proteomes" id="UP000732399">
    <property type="component" value="Unassembled WGS sequence"/>
</dbReference>
<feature type="compositionally biased region" description="Basic and acidic residues" evidence="1">
    <location>
        <begin position="54"/>
        <end position="70"/>
    </location>
</feature>
<keyword evidence="3" id="KW-1185">Reference proteome</keyword>
<name>A0ABX1CIH9_9SPHN</name>
<organism evidence="2 3">
    <name type="scientific">Sphingomonas corticis</name>
    <dbReference type="NCBI Taxonomy" id="2722791"/>
    <lineage>
        <taxon>Bacteria</taxon>
        <taxon>Pseudomonadati</taxon>
        <taxon>Pseudomonadota</taxon>
        <taxon>Alphaproteobacteria</taxon>
        <taxon>Sphingomonadales</taxon>
        <taxon>Sphingomonadaceae</taxon>
        <taxon>Sphingomonas</taxon>
    </lineage>
</organism>
<comment type="caution">
    <text evidence="2">The sequence shown here is derived from an EMBL/GenBank/DDBJ whole genome shotgun (WGS) entry which is preliminary data.</text>
</comment>
<feature type="region of interest" description="Disordered" evidence="1">
    <location>
        <begin position="15"/>
        <end position="76"/>
    </location>
</feature>
<evidence type="ECO:0008006" key="4">
    <source>
        <dbReference type="Google" id="ProtNLM"/>
    </source>
</evidence>
<protein>
    <recommendedName>
        <fullName evidence="4">Argininosuccinate lyase</fullName>
    </recommendedName>
</protein>
<sequence length="76" mass="7873">MRSVLLLALALAGCGSTKPLEPPAGRPPIPVAQGATAPATTGELLTPGVQARPGRGDSTLRRSEERRSDDFDLPPN</sequence>
<dbReference type="EMBL" id="JAAVJH010000002">
    <property type="protein sequence ID" value="NJR77802.1"/>
    <property type="molecule type" value="Genomic_DNA"/>
</dbReference>
<accession>A0ABX1CIH9</accession>
<proteinExistence type="predicted"/>
<dbReference type="RefSeq" id="WP_168133325.1">
    <property type="nucleotide sequence ID" value="NZ_JAAVJH010000002.1"/>
</dbReference>
<feature type="compositionally biased region" description="Pro residues" evidence="1">
    <location>
        <begin position="20"/>
        <end position="30"/>
    </location>
</feature>
<evidence type="ECO:0000313" key="3">
    <source>
        <dbReference type="Proteomes" id="UP000732399"/>
    </source>
</evidence>
<evidence type="ECO:0000256" key="1">
    <source>
        <dbReference type="SAM" id="MobiDB-lite"/>
    </source>
</evidence>
<gene>
    <name evidence="2" type="ORF">HBH26_04115</name>
</gene>
<evidence type="ECO:0000313" key="2">
    <source>
        <dbReference type="EMBL" id="NJR77802.1"/>
    </source>
</evidence>